<dbReference type="Proteomes" id="UP000294933">
    <property type="component" value="Unassembled WGS sequence"/>
</dbReference>
<name>A0A4Y7PWH4_9AGAM</name>
<evidence type="ECO:0000256" key="1">
    <source>
        <dbReference type="SAM" id="MobiDB-lite"/>
    </source>
</evidence>
<dbReference type="VEuPathDB" id="FungiDB:BD410DRAFT_805799"/>
<gene>
    <name evidence="2" type="ORF">BD410DRAFT_805799</name>
</gene>
<keyword evidence="3" id="KW-1185">Reference proteome</keyword>
<proteinExistence type="predicted"/>
<reference evidence="2 3" key="1">
    <citation type="submission" date="2018-06" db="EMBL/GenBank/DDBJ databases">
        <title>A transcriptomic atlas of mushroom development highlights an independent origin of complex multicellularity.</title>
        <authorList>
            <consortium name="DOE Joint Genome Institute"/>
            <person name="Krizsan K."/>
            <person name="Almasi E."/>
            <person name="Merenyi Z."/>
            <person name="Sahu N."/>
            <person name="Viragh M."/>
            <person name="Koszo T."/>
            <person name="Mondo S."/>
            <person name="Kiss B."/>
            <person name="Balint B."/>
            <person name="Kues U."/>
            <person name="Barry K."/>
            <person name="Hegedus J.C."/>
            <person name="Henrissat B."/>
            <person name="Johnson J."/>
            <person name="Lipzen A."/>
            <person name="Ohm R."/>
            <person name="Nagy I."/>
            <person name="Pangilinan J."/>
            <person name="Yan J."/>
            <person name="Xiong Y."/>
            <person name="Grigoriev I.V."/>
            <person name="Hibbett D.S."/>
            <person name="Nagy L.G."/>
        </authorList>
    </citation>
    <scope>NUCLEOTIDE SEQUENCE [LARGE SCALE GENOMIC DNA]</scope>
    <source>
        <strain evidence="2 3">SZMC22713</strain>
    </source>
</reference>
<dbReference type="EMBL" id="ML170197">
    <property type="protein sequence ID" value="TDL19378.1"/>
    <property type="molecule type" value="Genomic_DNA"/>
</dbReference>
<accession>A0A4Y7PWH4</accession>
<dbReference type="AlphaFoldDB" id="A0A4Y7PWH4"/>
<organism evidence="2 3">
    <name type="scientific">Rickenella mellea</name>
    <dbReference type="NCBI Taxonomy" id="50990"/>
    <lineage>
        <taxon>Eukaryota</taxon>
        <taxon>Fungi</taxon>
        <taxon>Dikarya</taxon>
        <taxon>Basidiomycota</taxon>
        <taxon>Agaricomycotina</taxon>
        <taxon>Agaricomycetes</taxon>
        <taxon>Hymenochaetales</taxon>
        <taxon>Rickenellaceae</taxon>
        <taxon>Rickenella</taxon>
    </lineage>
</organism>
<sequence>MSGFPIDGTIYSPVPVMTCVLGGRISEVASNVHVWLNCHVLQFTSATIEAGARLASQELKREYMRANFKTSSCPNEKQSTPMKDEYAEHRKTNQNARTSDGLPADTKASNDAPRENRPGWTSALNPSSTDVHEIMQAPPLPEPPSNSVGTVSGADCATTHAPPLPEPPSRSFGTETSPPVGGTIQEVMLRKESIVVNVWKARRGWDNNTRIMEALPPTGYASTRSSGLRLSSTWPHAVNLEN</sequence>
<evidence type="ECO:0000313" key="2">
    <source>
        <dbReference type="EMBL" id="TDL19378.1"/>
    </source>
</evidence>
<feature type="region of interest" description="Disordered" evidence="1">
    <location>
        <begin position="91"/>
        <end position="177"/>
    </location>
</feature>
<evidence type="ECO:0000313" key="3">
    <source>
        <dbReference type="Proteomes" id="UP000294933"/>
    </source>
</evidence>
<protein>
    <submittedName>
        <fullName evidence="2">Uncharacterized protein</fullName>
    </submittedName>
</protein>